<keyword evidence="2" id="KW-1185">Reference proteome</keyword>
<gene>
    <name evidence="1" type="ORF">J7I42_18375</name>
</gene>
<dbReference type="RefSeq" id="WP_209140304.1">
    <property type="nucleotide sequence ID" value="NZ_JAGHKO010000004.1"/>
</dbReference>
<accession>A0ABS3YWY8</accession>
<evidence type="ECO:0000313" key="2">
    <source>
        <dbReference type="Proteomes" id="UP000677244"/>
    </source>
</evidence>
<protein>
    <recommendedName>
        <fullName evidence="3">DUF2116 family Zn-ribbon domain-containing protein</fullName>
    </recommendedName>
</protein>
<evidence type="ECO:0000313" key="1">
    <source>
        <dbReference type="EMBL" id="MBO9202258.1"/>
    </source>
</evidence>
<organism evidence="1 2">
    <name type="scientific">Niastella soli</name>
    <dbReference type="NCBI Taxonomy" id="2821487"/>
    <lineage>
        <taxon>Bacteria</taxon>
        <taxon>Pseudomonadati</taxon>
        <taxon>Bacteroidota</taxon>
        <taxon>Chitinophagia</taxon>
        <taxon>Chitinophagales</taxon>
        <taxon>Chitinophagaceae</taxon>
        <taxon>Niastella</taxon>
    </lineage>
</organism>
<dbReference type="EMBL" id="JAGHKO010000004">
    <property type="protein sequence ID" value="MBO9202258.1"/>
    <property type="molecule type" value="Genomic_DNA"/>
</dbReference>
<comment type="caution">
    <text evidence="1">The sequence shown here is derived from an EMBL/GenBank/DDBJ whole genome shotgun (WGS) entry which is preliminary data.</text>
</comment>
<sequence>MTVKNCLACDRPIKGRIDKKFCDDSCRNNYNNRLNSYSIPLVRNINNILRRNRRILEDLLAPLERKVLVVERQKLAELGFQFQYFTEQYHPDKKEQYFYCYEYGYRSIDQEKVLAVKDTRKRHFIHKHNQVITKRGE</sequence>
<dbReference type="Proteomes" id="UP000677244">
    <property type="component" value="Unassembled WGS sequence"/>
</dbReference>
<proteinExistence type="predicted"/>
<evidence type="ECO:0008006" key="3">
    <source>
        <dbReference type="Google" id="ProtNLM"/>
    </source>
</evidence>
<reference evidence="1 2" key="1">
    <citation type="submission" date="2021-03" db="EMBL/GenBank/DDBJ databases">
        <title>Assistant Professor.</title>
        <authorList>
            <person name="Huq M.A."/>
        </authorList>
    </citation>
    <scope>NUCLEOTIDE SEQUENCE [LARGE SCALE GENOMIC DNA]</scope>
    <source>
        <strain evidence="1 2">MAH-29</strain>
    </source>
</reference>
<name>A0ABS3YWY8_9BACT</name>